<sequence length="49" mass="5405">MVQNLCFHYLRSLGTVLLVKKRHPIYRGNETGNSGGGISLFGHFSKIGT</sequence>
<gene>
    <name evidence="1" type="ORF">C923_02375</name>
</gene>
<dbReference type="EMBL" id="KE124540">
    <property type="protein sequence ID" value="EWC76958.1"/>
    <property type="molecule type" value="Genomic_DNA"/>
</dbReference>
<organism evidence="1 2">
    <name type="scientific">Plasmodium falciparum UGT5.1</name>
    <dbReference type="NCBI Taxonomy" id="1237627"/>
    <lineage>
        <taxon>Eukaryota</taxon>
        <taxon>Sar</taxon>
        <taxon>Alveolata</taxon>
        <taxon>Apicomplexa</taxon>
        <taxon>Aconoidasida</taxon>
        <taxon>Haemosporida</taxon>
        <taxon>Plasmodiidae</taxon>
        <taxon>Plasmodium</taxon>
        <taxon>Plasmodium (Laverania)</taxon>
    </lineage>
</organism>
<dbReference type="AlphaFoldDB" id="W7JPI2"/>
<proteinExistence type="predicted"/>
<reference evidence="1 2" key="1">
    <citation type="submission" date="2013-02" db="EMBL/GenBank/DDBJ databases">
        <title>The Genome Sequence of Plasmodium falciparum UGT5.1.</title>
        <authorList>
            <consortium name="The Broad Institute Genome Sequencing Platform"/>
            <consortium name="The Broad Institute Genome Sequencing Center for Infectious Disease"/>
            <person name="Neafsey D."/>
            <person name="Cheeseman I."/>
            <person name="Volkman S."/>
            <person name="Adams J."/>
            <person name="Walker B."/>
            <person name="Young S.K."/>
            <person name="Zeng Q."/>
            <person name="Gargeya S."/>
            <person name="Fitzgerald M."/>
            <person name="Haas B."/>
            <person name="Abouelleil A."/>
            <person name="Alvarado L."/>
            <person name="Arachchi H.M."/>
            <person name="Berlin A.M."/>
            <person name="Chapman S.B."/>
            <person name="Dewar J."/>
            <person name="Goldberg J."/>
            <person name="Griggs A."/>
            <person name="Gujja S."/>
            <person name="Hansen M."/>
            <person name="Howarth C."/>
            <person name="Imamovic A."/>
            <person name="Larimer J."/>
            <person name="McCowan C."/>
            <person name="Murphy C."/>
            <person name="Neiman D."/>
            <person name="Pearson M."/>
            <person name="Priest M."/>
            <person name="Roberts A."/>
            <person name="Saif S."/>
            <person name="Shea T."/>
            <person name="Sisk P."/>
            <person name="Sykes S."/>
            <person name="Wortman J."/>
            <person name="Nusbaum C."/>
            <person name="Birren B."/>
        </authorList>
    </citation>
    <scope>NUCLEOTIDE SEQUENCE [LARGE SCALE GENOMIC DNA]</scope>
    <source>
        <strain evidence="1 2">UGT5.1</strain>
    </source>
</reference>
<evidence type="ECO:0000313" key="2">
    <source>
        <dbReference type="Proteomes" id="UP000030697"/>
    </source>
</evidence>
<protein>
    <submittedName>
        <fullName evidence="1">Uncharacterized protein</fullName>
    </submittedName>
</protein>
<evidence type="ECO:0000313" key="1">
    <source>
        <dbReference type="EMBL" id="EWC76958.1"/>
    </source>
</evidence>
<name>W7JPI2_PLAFA</name>
<dbReference type="Proteomes" id="UP000030697">
    <property type="component" value="Unassembled WGS sequence"/>
</dbReference>
<accession>W7JPI2</accession>